<proteinExistence type="predicted"/>
<evidence type="ECO:0000313" key="1">
    <source>
        <dbReference type="EMBL" id="OMP12477.1"/>
    </source>
</evidence>
<dbReference type="AlphaFoldDB" id="A0A1R3KZK5"/>
<dbReference type="EMBL" id="AWUE01009229">
    <property type="protein sequence ID" value="OMP12477.1"/>
    <property type="molecule type" value="Genomic_DNA"/>
</dbReference>
<sequence length="39" mass="4090">MALEFTTTSAKPDLDPASDLFVKAPTSALVFPTCSTTVD</sequence>
<evidence type="ECO:0000313" key="2">
    <source>
        <dbReference type="Proteomes" id="UP000187203"/>
    </source>
</evidence>
<protein>
    <submittedName>
        <fullName evidence="1">Uncharacterized protein</fullName>
    </submittedName>
</protein>
<gene>
    <name evidence="1" type="ORF">COLO4_03144</name>
</gene>
<keyword evidence="2" id="KW-1185">Reference proteome</keyword>
<comment type="caution">
    <text evidence="1">The sequence shown here is derived from an EMBL/GenBank/DDBJ whole genome shotgun (WGS) entry which is preliminary data.</text>
</comment>
<accession>A0A1R3KZK5</accession>
<reference evidence="2" key="1">
    <citation type="submission" date="2013-09" db="EMBL/GenBank/DDBJ databases">
        <title>Corchorus olitorius genome sequencing.</title>
        <authorList>
            <person name="Alam M."/>
            <person name="Haque M.S."/>
            <person name="Islam M.S."/>
            <person name="Emdad E.M."/>
            <person name="Islam M.M."/>
            <person name="Ahmed B."/>
            <person name="Halim A."/>
            <person name="Hossen Q.M.M."/>
            <person name="Hossain M.Z."/>
            <person name="Ahmed R."/>
            <person name="Khan M.M."/>
            <person name="Islam R."/>
            <person name="Rashid M.M."/>
            <person name="Khan S.A."/>
            <person name="Rahman M.S."/>
            <person name="Alam M."/>
            <person name="Yahiya A.S."/>
            <person name="Khan M.S."/>
            <person name="Azam M.S."/>
            <person name="Haque T."/>
            <person name="Lashkar M.Z.H."/>
            <person name="Akhand A.I."/>
            <person name="Morshed G."/>
            <person name="Roy S."/>
            <person name="Uddin K.S."/>
            <person name="Rabeya T."/>
            <person name="Hossain A.S."/>
            <person name="Chowdhury A."/>
            <person name="Snigdha A.R."/>
            <person name="Mortoza M.S."/>
            <person name="Matin S.A."/>
            <person name="Hoque S.M.E."/>
            <person name="Islam M.K."/>
            <person name="Roy D.K."/>
            <person name="Haider R."/>
            <person name="Moosa M.M."/>
            <person name="Elias S.M."/>
            <person name="Hasan A.M."/>
            <person name="Jahan S."/>
            <person name="Shafiuddin M."/>
            <person name="Mahmood N."/>
            <person name="Shommy N.S."/>
        </authorList>
    </citation>
    <scope>NUCLEOTIDE SEQUENCE [LARGE SCALE GENOMIC DNA]</scope>
    <source>
        <strain evidence="2">cv. O-4</strain>
    </source>
</reference>
<name>A0A1R3KZK5_9ROSI</name>
<dbReference type="Proteomes" id="UP000187203">
    <property type="component" value="Unassembled WGS sequence"/>
</dbReference>
<organism evidence="1 2">
    <name type="scientific">Corchorus olitorius</name>
    <dbReference type="NCBI Taxonomy" id="93759"/>
    <lineage>
        <taxon>Eukaryota</taxon>
        <taxon>Viridiplantae</taxon>
        <taxon>Streptophyta</taxon>
        <taxon>Embryophyta</taxon>
        <taxon>Tracheophyta</taxon>
        <taxon>Spermatophyta</taxon>
        <taxon>Magnoliopsida</taxon>
        <taxon>eudicotyledons</taxon>
        <taxon>Gunneridae</taxon>
        <taxon>Pentapetalae</taxon>
        <taxon>rosids</taxon>
        <taxon>malvids</taxon>
        <taxon>Malvales</taxon>
        <taxon>Malvaceae</taxon>
        <taxon>Grewioideae</taxon>
        <taxon>Apeibeae</taxon>
        <taxon>Corchorus</taxon>
    </lineage>
</organism>